<name>A0A179CYP2_BIBTR</name>
<accession>A0A179CYP2</accession>
<dbReference type="EMBL" id="JACI01000001">
    <property type="protein sequence ID" value="OAQ15026.1"/>
    <property type="molecule type" value="Genomic_DNA"/>
</dbReference>
<dbReference type="RefSeq" id="WP_064317887.1">
    <property type="nucleotide sequence ID" value="NZ_JACI01000001.1"/>
</dbReference>
<proteinExistence type="predicted"/>
<protein>
    <submittedName>
        <fullName evidence="1">Phage tail protein</fullName>
    </submittedName>
</protein>
<comment type="caution">
    <text evidence="1">The sequence shown here is derived from an EMBL/GenBank/DDBJ whole genome shotgun (WGS) entry which is preliminary data.</text>
</comment>
<dbReference type="Pfam" id="PF10109">
    <property type="entry name" value="Phage_TAC_7"/>
    <property type="match status" value="1"/>
</dbReference>
<reference evidence="1 2" key="1">
    <citation type="submission" date="2014-01" db="EMBL/GenBank/DDBJ databases">
        <authorList>
            <person name="Zuccon D."/>
        </authorList>
    </citation>
    <scope>NUCLEOTIDE SEQUENCE [LARGE SCALE GENOMIC DNA]</scope>
    <source>
        <strain evidence="1 2">Y31</strain>
    </source>
</reference>
<dbReference type="PATRIC" id="fig|1261658.3.peg.61"/>
<dbReference type="AlphaFoldDB" id="A0A179CYP2"/>
<dbReference type="Proteomes" id="UP000078358">
    <property type="component" value="Unassembled WGS sequence"/>
</dbReference>
<evidence type="ECO:0000313" key="1">
    <source>
        <dbReference type="EMBL" id="OAQ15026.1"/>
    </source>
</evidence>
<organism evidence="1 2">
    <name type="scientific">Bibersteinia trehalosi Y31</name>
    <dbReference type="NCBI Taxonomy" id="1261658"/>
    <lineage>
        <taxon>Bacteria</taxon>
        <taxon>Pseudomonadati</taxon>
        <taxon>Pseudomonadota</taxon>
        <taxon>Gammaproteobacteria</taxon>
        <taxon>Pasteurellales</taxon>
        <taxon>Pasteurellaceae</taxon>
        <taxon>Bibersteinia</taxon>
    </lineage>
</organism>
<evidence type="ECO:0000313" key="2">
    <source>
        <dbReference type="Proteomes" id="UP000078358"/>
    </source>
</evidence>
<dbReference type="InterPro" id="IPR019289">
    <property type="entry name" value="Phage_tail_E/E"/>
</dbReference>
<gene>
    <name evidence="1" type="ORF">F480_00300</name>
</gene>
<sequence length="85" mass="9338">MSDVTKLALDYPITTPDGTVISELAIRRAKAKDIRKITGKTETEQAMSLLSILTGIVFEDLDELDIADFKRAADIVEKQQKGKSA</sequence>